<name>A0A4U5P0C4_STECR</name>
<evidence type="ECO:0000256" key="1">
    <source>
        <dbReference type="SAM" id="MobiDB-lite"/>
    </source>
</evidence>
<proteinExistence type="predicted"/>
<feature type="compositionally biased region" description="Basic and acidic residues" evidence="1">
    <location>
        <begin position="19"/>
        <end position="37"/>
    </location>
</feature>
<evidence type="ECO:0000313" key="3">
    <source>
        <dbReference type="Proteomes" id="UP000298663"/>
    </source>
</evidence>
<accession>A0A4U5P0C4</accession>
<reference evidence="2 3" key="1">
    <citation type="journal article" date="2015" name="Genome Biol.">
        <title>Comparative genomics of Steinernema reveals deeply conserved gene regulatory networks.</title>
        <authorList>
            <person name="Dillman A.R."/>
            <person name="Macchietto M."/>
            <person name="Porter C.F."/>
            <person name="Rogers A."/>
            <person name="Williams B."/>
            <person name="Antoshechkin I."/>
            <person name="Lee M.M."/>
            <person name="Goodwin Z."/>
            <person name="Lu X."/>
            <person name="Lewis E.E."/>
            <person name="Goodrich-Blair H."/>
            <person name="Stock S.P."/>
            <person name="Adams B.J."/>
            <person name="Sternberg P.W."/>
            <person name="Mortazavi A."/>
        </authorList>
    </citation>
    <scope>NUCLEOTIDE SEQUENCE [LARGE SCALE GENOMIC DNA]</scope>
    <source>
        <strain evidence="2 3">ALL</strain>
    </source>
</reference>
<feature type="region of interest" description="Disordered" evidence="1">
    <location>
        <begin position="1"/>
        <end position="70"/>
    </location>
</feature>
<protein>
    <submittedName>
        <fullName evidence="2">Uncharacterized protein</fullName>
    </submittedName>
</protein>
<feature type="compositionally biased region" description="Polar residues" evidence="1">
    <location>
        <begin position="1"/>
        <end position="15"/>
    </location>
</feature>
<reference evidence="2 3" key="2">
    <citation type="journal article" date="2019" name="G3 (Bethesda)">
        <title>Hybrid Assembly of the Genome of the Entomopathogenic Nematode Steinernema carpocapsae Identifies the X-Chromosome.</title>
        <authorList>
            <person name="Serra L."/>
            <person name="Macchietto M."/>
            <person name="Macias-Munoz A."/>
            <person name="McGill C.J."/>
            <person name="Rodriguez I.M."/>
            <person name="Rodriguez B."/>
            <person name="Murad R."/>
            <person name="Mortazavi A."/>
        </authorList>
    </citation>
    <scope>NUCLEOTIDE SEQUENCE [LARGE SCALE GENOMIC DNA]</scope>
    <source>
        <strain evidence="2 3">ALL</strain>
    </source>
</reference>
<keyword evidence="3" id="KW-1185">Reference proteome</keyword>
<comment type="caution">
    <text evidence="2">The sequence shown here is derived from an EMBL/GenBank/DDBJ whole genome shotgun (WGS) entry which is preliminary data.</text>
</comment>
<sequence>MRTQNRPSFKASNPTRIRAKTEAKNDESQLELRENSRLFKRPQGDRGGTTRGSGRQAVGGQTAARRGRDCRVEKVAKEVTTV</sequence>
<dbReference type="EMBL" id="AZBU02000003">
    <property type="protein sequence ID" value="TKR89389.1"/>
    <property type="molecule type" value="Genomic_DNA"/>
</dbReference>
<gene>
    <name evidence="2" type="ORF">L596_013497</name>
</gene>
<dbReference type="Proteomes" id="UP000298663">
    <property type="component" value="Unassembled WGS sequence"/>
</dbReference>
<dbReference type="AlphaFoldDB" id="A0A4U5P0C4"/>
<evidence type="ECO:0000313" key="2">
    <source>
        <dbReference type="EMBL" id="TKR89389.1"/>
    </source>
</evidence>
<organism evidence="2 3">
    <name type="scientific">Steinernema carpocapsae</name>
    <name type="common">Entomopathogenic nematode</name>
    <dbReference type="NCBI Taxonomy" id="34508"/>
    <lineage>
        <taxon>Eukaryota</taxon>
        <taxon>Metazoa</taxon>
        <taxon>Ecdysozoa</taxon>
        <taxon>Nematoda</taxon>
        <taxon>Chromadorea</taxon>
        <taxon>Rhabditida</taxon>
        <taxon>Tylenchina</taxon>
        <taxon>Panagrolaimomorpha</taxon>
        <taxon>Strongyloidoidea</taxon>
        <taxon>Steinernematidae</taxon>
        <taxon>Steinernema</taxon>
    </lineage>
</organism>